<dbReference type="InterPro" id="IPR043129">
    <property type="entry name" value="ATPase_NBD"/>
</dbReference>
<gene>
    <name evidence="2" type="ORF">INT47_002177</name>
</gene>
<comment type="caution">
    <text evidence="2">The sequence shown here is derived from an EMBL/GenBank/DDBJ whole genome shotgun (WGS) entry which is preliminary data.</text>
</comment>
<proteinExistence type="predicted"/>
<dbReference type="Proteomes" id="UP000603453">
    <property type="component" value="Unassembled WGS sequence"/>
</dbReference>
<evidence type="ECO:0000256" key="1">
    <source>
        <dbReference type="SAM" id="MobiDB-lite"/>
    </source>
</evidence>
<protein>
    <submittedName>
        <fullName evidence="2">Uncharacterized protein</fullName>
    </submittedName>
</protein>
<dbReference type="Gene3D" id="3.30.420.40">
    <property type="match status" value="2"/>
</dbReference>
<dbReference type="PANTHER" id="PTHR14187:SF5">
    <property type="entry name" value="HEAT SHOCK 70 KDA PROTEIN 12A"/>
    <property type="match status" value="1"/>
</dbReference>
<dbReference type="Gene3D" id="3.90.640.10">
    <property type="entry name" value="Actin, Chain A, domain 4"/>
    <property type="match status" value="1"/>
</dbReference>
<feature type="compositionally biased region" description="Basic and acidic residues" evidence="1">
    <location>
        <begin position="598"/>
        <end position="618"/>
    </location>
</feature>
<evidence type="ECO:0000313" key="3">
    <source>
        <dbReference type="Proteomes" id="UP000603453"/>
    </source>
</evidence>
<dbReference type="EMBL" id="JAEPRD010000039">
    <property type="protein sequence ID" value="KAG2205083.1"/>
    <property type="molecule type" value="Genomic_DNA"/>
</dbReference>
<dbReference type="AlphaFoldDB" id="A0A8H7R6I1"/>
<dbReference type="OrthoDB" id="2963168at2759"/>
<dbReference type="SUPFAM" id="SSF53067">
    <property type="entry name" value="Actin-like ATPase domain"/>
    <property type="match status" value="2"/>
</dbReference>
<reference evidence="2" key="1">
    <citation type="submission" date="2020-12" db="EMBL/GenBank/DDBJ databases">
        <title>Metabolic potential, ecology and presence of endohyphal bacteria is reflected in genomic diversity of Mucoromycotina.</title>
        <authorList>
            <person name="Muszewska A."/>
            <person name="Okrasinska A."/>
            <person name="Steczkiewicz K."/>
            <person name="Drgas O."/>
            <person name="Orlowska M."/>
            <person name="Perlinska-Lenart U."/>
            <person name="Aleksandrzak-Piekarczyk T."/>
            <person name="Szatraj K."/>
            <person name="Zielenkiewicz U."/>
            <person name="Pilsyk S."/>
            <person name="Malc E."/>
            <person name="Mieczkowski P."/>
            <person name="Kruszewska J.S."/>
            <person name="Biernat P."/>
            <person name="Pawlowska J."/>
        </authorList>
    </citation>
    <scope>NUCLEOTIDE SEQUENCE</scope>
    <source>
        <strain evidence="2">WA0000017839</strain>
    </source>
</reference>
<name>A0A8H7R6I1_9FUNG</name>
<dbReference type="PANTHER" id="PTHR14187">
    <property type="entry name" value="ALPHA KINASE/ELONGATION FACTOR 2 KINASE"/>
    <property type="match status" value="1"/>
</dbReference>
<evidence type="ECO:0000313" key="2">
    <source>
        <dbReference type="EMBL" id="KAG2205083.1"/>
    </source>
</evidence>
<organism evidence="2 3">
    <name type="scientific">Mucor saturninus</name>
    <dbReference type="NCBI Taxonomy" id="64648"/>
    <lineage>
        <taxon>Eukaryota</taxon>
        <taxon>Fungi</taxon>
        <taxon>Fungi incertae sedis</taxon>
        <taxon>Mucoromycota</taxon>
        <taxon>Mucoromycotina</taxon>
        <taxon>Mucoromycetes</taxon>
        <taxon>Mucorales</taxon>
        <taxon>Mucorineae</taxon>
        <taxon>Mucoraceae</taxon>
        <taxon>Mucor</taxon>
    </lineage>
</organism>
<accession>A0A8H7R6I1</accession>
<keyword evidence="3" id="KW-1185">Reference proteome</keyword>
<feature type="region of interest" description="Disordered" evidence="1">
    <location>
        <begin position="598"/>
        <end position="640"/>
    </location>
</feature>
<sequence>MIGELNGDRTYTVSGLSEETKKQYEIVVGIDFGTTYSGVAYARVGELESGRALVSNIDKWPGITAYSQTPTRSAYLNGKLYKWGGFGTVPKATKTISLFKLQLDETRIHPNSILPYGLELEQVISDYLRSIYEHTCSILEGRFGKTLETSKLRFCLTVPAVWTEKAKNIMRDAVIRAGIISKEDPQDRLLLVGEPEAAALYCETCLNEYNLKPGQNFLICDAGGGTVDLVVYRISVDKNGKNSLMEEVAGDGAICGSTSLDANFRRFVSENMQLFFEDEYPLTDKELDVIVKTFVEETKSQVYHPSSSNYDEDFLIVALPDRFEEKEYGEAKDKLFVTDSQLHIHPEIMLSEIFDPVIDQVLSLIDTQLERIDRTLDAIFLVGGFGQSTYLLQKIKDEFADDVALICAPARGEMAIVRGAVLMGLDPQFVKQRVVRRTYGYECSLGFDNALDPKRLRTVDQNGEVYCNNRFKSYALKGEVRDVDYYAYTSFKCYYNKNPVLQLYAYDGNPEQLPRYTTDPAVKKVTEFEIILPNIPGKRPSDTVVINVKFYLYQTEIKLEVEIGNIKKVYTGSYKKADNMPIVGGIVNGVQSMEIKHGSESLEKSYETQTTEKKDQPKKTSGSDIGIQGVIPEKTNYIRR</sequence>